<accession>A0A430LGM3</accession>
<dbReference type="InterPro" id="IPR056002">
    <property type="entry name" value="DUF7580"/>
</dbReference>
<evidence type="ECO:0000259" key="2">
    <source>
        <dbReference type="Pfam" id="PF24476"/>
    </source>
</evidence>
<feature type="domain" description="DUF7580" evidence="2">
    <location>
        <begin position="212"/>
        <end position="524"/>
    </location>
</feature>
<evidence type="ECO:0000256" key="1">
    <source>
        <dbReference type="SAM" id="SignalP"/>
    </source>
</evidence>
<dbReference type="PANTHER" id="PTHR35186">
    <property type="entry name" value="ANK_REP_REGION DOMAIN-CONTAINING PROTEIN"/>
    <property type="match status" value="1"/>
</dbReference>
<organism evidence="3 4">
    <name type="scientific">Fusarium euwallaceae</name>
    <dbReference type="NCBI Taxonomy" id="1147111"/>
    <lineage>
        <taxon>Eukaryota</taxon>
        <taxon>Fungi</taxon>
        <taxon>Dikarya</taxon>
        <taxon>Ascomycota</taxon>
        <taxon>Pezizomycotina</taxon>
        <taxon>Sordariomycetes</taxon>
        <taxon>Hypocreomycetidae</taxon>
        <taxon>Hypocreales</taxon>
        <taxon>Nectriaceae</taxon>
        <taxon>Fusarium</taxon>
        <taxon>Fusarium solani species complex</taxon>
    </lineage>
</organism>
<evidence type="ECO:0000313" key="3">
    <source>
        <dbReference type="EMBL" id="RTE74823.1"/>
    </source>
</evidence>
<evidence type="ECO:0000313" key="4">
    <source>
        <dbReference type="Proteomes" id="UP000287124"/>
    </source>
</evidence>
<dbReference type="PANTHER" id="PTHR35186:SF4">
    <property type="entry name" value="PRION-INHIBITION AND PROPAGATION HELO DOMAIN-CONTAINING PROTEIN"/>
    <property type="match status" value="1"/>
</dbReference>
<keyword evidence="4" id="KW-1185">Reference proteome</keyword>
<name>A0A430LGM3_9HYPO</name>
<gene>
    <name evidence="3" type="ORF">BHE90_010743</name>
</gene>
<dbReference type="AlphaFoldDB" id="A0A430LGM3"/>
<dbReference type="EMBL" id="MIKF01000207">
    <property type="protein sequence ID" value="RTE74823.1"/>
    <property type="molecule type" value="Genomic_DNA"/>
</dbReference>
<comment type="caution">
    <text evidence="3">The sequence shown here is derived from an EMBL/GenBank/DDBJ whole genome shotgun (WGS) entry which is preliminary data.</text>
</comment>
<keyword evidence="1" id="KW-0732">Signal</keyword>
<proteinExistence type="predicted"/>
<feature type="chain" id="PRO_5019517934" description="DUF7580 domain-containing protein" evidence="1">
    <location>
        <begin position="21"/>
        <end position="560"/>
    </location>
</feature>
<dbReference type="Pfam" id="PF24476">
    <property type="entry name" value="DUF7580"/>
    <property type="match status" value="1"/>
</dbReference>
<dbReference type="Proteomes" id="UP000287124">
    <property type="component" value="Unassembled WGS sequence"/>
</dbReference>
<feature type="signal peptide" evidence="1">
    <location>
        <begin position="1"/>
        <end position="20"/>
    </location>
</feature>
<protein>
    <recommendedName>
        <fullName evidence="2">DUF7580 domain-containing protein</fullName>
    </recommendedName>
</protein>
<reference evidence="3 4" key="1">
    <citation type="submission" date="2017-06" db="EMBL/GenBank/DDBJ databases">
        <title>Comparative genomic analysis of Ambrosia Fusariam Clade fungi.</title>
        <authorList>
            <person name="Stajich J.E."/>
            <person name="Carrillo J."/>
            <person name="Kijimoto T."/>
            <person name="Eskalen A."/>
            <person name="O'Donnell K."/>
            <person name="Kasson M."/>
        </authorList>
    </citation>
    <scope>NUCLEOTIDE SEQUENCE [LARGE SCALE GENOMIC DNA]</scope>
    <source>
        <strain evidence="3 4">UCR1854</strain>
    </source>
</reference>
<sequence length="560" mass="62741">MSGFEVAGIVLGALPLVIEALSAYRQNRTRIAVWRKFRGLLDDLLHQLQTQKTNFYLDILELLREARVPAVLEDLDPTEEKCVEILQDAKNGTQVEDYLGHLYAQFLEILGHYEKCLKEILSGLNNIARPKNVPKDDLVAIVHAVKSASGLLSFEAKMRFSIDKGRLDTLVKDLGTERYSLRKLIKHVRSKRKWEAREPTDTSTTLALTFAQVRKSASMLYEAACNCRACDQHGEHNILLRLDHRIQADSIRTVGDALIAFGLCLPIEENILQEIEVAARSVDHPQAFVTTRPQAAPGGSLSVPKITVTTLQESNPSCIIVQRLCDDALKARELGQVLTLKLTSNALELLREAKPHQPYKNSTTLADFLREIAKDEDARMGPMPRTLLALNVVSSILQLRPTAWCNTPWTSTTIKFPTKEDNGSLITICTPYVEQDFDATMPQGHALASSLDTQAIKLTMLELAILLLEILHLKSLESWAKGHGQGDMRSDGERMLGAKRWLEMSNARLLPHHIRAVEGCLGYCVKSNLAWDKSFQNDYCENVLEWTLGLEGVRNDVIYC</sequence>